<sequence>MPAILLVDEASVGLIPHDQAARKDSRSEDFWSSSTIDIEYALRSQRSASSIGISFDPQNSAALANDHPEFVNHGLILWNQMRRHWVGNLRQQRRKQVGEPRLREKEEKTKIQQQQQQKNDDKKKTCEEEGTRKRRRKRNAKKKAKKKKTLQFMFHSWNATYENLLGTDKPFPQRIPLGEMVDFLTDIWELEGLYD</sequence>
<feature type="compositionally biased region" description="Basic residues" evidence="1">
    <location>
        <begin position="132"/>
        <end position="147"/>
    </location>
</feature>
<name>A0A444XXU5_ARAHY</name>
<accession>A0A444XXU5</accession>
<dbReference type="PANTHER" id="PTHR33373:SF27">
    <property type="entry name" value="DUF4050 FAMILY PROTEIN"/>
    <property type="match status" value="1"/>
</dbReference>
<feature type="region of interest" description="Disordered" evidence="1">
    <location>
        <begin position="91"/>
        <end position="147"/>
    </location>
</feature>
<dbReference type="Proteomes" id="UP000289738">
    <property type="component" value="Chromosome B08"/>
</dbReference>
<gene>
    <name evidence="3" type="ORF">Ahy_B08g089412</name>
</gene>
<dbReference type="PANTHER" id="PTHR33373">
    <property type="entry name" value="OS07G0479600 PROTEIN"/>
    <property type="match status" value="1"/>
</dbReference>
<protein>
    <recommendedName>
        <fullName evidence="2">Gag1-like clamp domain-containing protein</fullName>
    </recommendedName>
</protein>
<feature type="domain" description="Gag1-like clamp" evidence="2">
    <location>
        <begin position="43"/>
        <end position="195"/>
    </location>
</feature>
<comment type="caution">
    <text evidence="3">The sequence shown here is derived from an EMBL/GenBank/DDBJ whole genome shotgun (WGS) entry which is preliminary data.</text>
</comment>
<proteinExistence type="predicted"/>
<evidence type="ECO:0000259" key="2">
    <source>
        <dbReference type="Pfam" id="PF13259"/>
    </source>
</evidence>
<dbReference type="EMBL" id="SDMP01000018">
    <property type="protein sequence ID" value="RYQ94498.1"/>
    <property type="molecule type" value="Genomic_DNA"/>
</dbReference>
<dbReference type="InterPro" id="IPR025124">
    <property type="entry name" value="Gag1-like_clamp"/>
</dbReference>
<dbReference type="Pfam" id="PF13259">
    <property type="entry name" value="clamp_Gag1-like"/>
    <property type="match status" value="1"/>
</dbReference>
<feature type="compositionally biased region" description="Basic and acidic residues" evidence="1">
    <location>
        <begin position="118"/>
        <end position="131"/>
    </location>
</feature>
<evidence type="ECO:0000313" key="3">
    <source>
        <dbReference type="EMBL" id="RYQ94498.1"/>
    </source>
</evidence>
<feature type="compositionally biased region" description="Basic and acidic residues" evidence="1">
    <location>
        <begin position="96"/>
        <end position="110"/>
    </location>
</feature>
<evidence type="ECO:0000256" key="1">
    <source>
        <dbReference type="SAM" id="MobiDB-lite"/>
    </source>
</evidence>
<keyword evidence="4" id="KW-1185">Reference proteome</keyword>
<reference evidence="3 4" key="1">
    <citation type="submission" date="2019-01" db="EMBL/GenBank/DDBJ databases">
        <title>Sequencing of cultivated peanut Arachis hypogaea provides insights into genome evolution and oil improvement.</title>
        <authorList>
            <person name="Chen X."/>
        </authorList>
    </citation>
    <scope>NUCLEOTIDE SEQUENCE [LARGE SCALE GENOMIC DNA]</scope>
    <source>
        <strain evidence="4">cv. Fuhuasheng</strain>
        <tissue evidence="3">Leaves</tissue>
    </source>
</reference>
<dbReference type="STRING" id="3818.A0A444XXU5"/>
<evidence type="ECO:0000313" key="4">
    <source>
        <dbReference type="Proteomes" id="UP000289738"/>
    </source>
</evidence>
<organism evidence="3 4">
    <name type="scientific">Arachis hypogaea</name>
    <name type="common">Peanut</name>
    <dbReference type="NCBI Taxonomy" id="3818"/>
    <lineage>
        <taxon>Eukaryota</taxon>
        <taxon>Viridiplantae</taxon>
        <taxon>Streptophyta</taxon>
        <taxon>Embryophyta</taxon>
        <taxon>Tracheophyta</taxon>
        <taxon>Spermatophyta</taxon>
        <taxon>Magnoliopsida</taxon>
        <taxon>eudicotyledons</taxon>
        <taxon>Gunneridae</taxon>
        <taxon>Pentapetalae</taxon>
        <taxon>rosids</taxon>
        <taxon>fabids</taxon>
        <taxon>Fabales</taxon>
        <taxon>Fabaceae</taxon>
        <taxon>Papilionoideae</taxon>
        <taxon>50 kb inversion clade</taxon>
        <taxon>dalbergioids sensu lato</taxon>
        <taxon>Dalbergieae</taxon>
        <taxon>Pterocarpus clade</taxon>
        <taxon>Arachis</taxon>
    </lineage>
</organism>
<dbReference type="AlphaFoldDB" id="A0A444XXU5"/>